<accession>A0ABW9YJD7</accession>
<sequence length="287" mass="33644">MRYKLEKVPQRPGMSWRHKHQLAPAGIIEPHYHQEFELNLHLRCQGQIQLGQYQGELQEHHLILIPPHMPHAVYHQNPAPSRQAELHSIWFKKEWITNMIFSCVELRKMDYLLKKSDKGILFSSQTARWVHQRLSQLDYSSSSIQQLAVLIDIIAILCQDKTAITLAPISSDTLAKQQDENKNKIDRLCAYLEKNYAENITLSQVSRHLYISESSLHRLFQRHFGESFSQHLTKVRLSHAARLLETTNLRVGCIAETVGYRNQANFNRKFKGYKQLTPREYREKHQS</sequence>
<organism evidence="5 6">
    <name type="scientific">Photobacterium alginatilyticum</name>
    <dbReference type="NCBI Taxonomy" id="1775171"/>
    <lineage>
        <taxon>Bacteria</taxon>
        <taxon>Pseudomonadati</taxon>
        <taxon>Pseudomonadota</taxon>
        <taxon>Gammaproteobacteria</taxon>
        <taxon>Vibrionales</taxon>
        <taxon>Vibrionaceae</taxon>
        <taxon>Photobacterium</taxon>
    </lineage>
</organism>
<dbReference type="PROSITE" id="PS01124">
    <property type="entry name" value="HTH_ARAC_FAMILY_2"/>
    <property type="match status" value="1"/>
</dbReference>
<evidence type="ECO:0000256" key="3">
    <source>
        <dbReference type="ARBA" id="ARBA00023163"/>
    </source>
</evidence>
<dbReference type="InterPro" id="IPR011051">
    <property type="entry name" value="RmlC_Cupin_sf"/>
</dbReference>
<dbReference type="SMART" id="SM00342">
    <property type="entry name" value="HTH_ARAC"/>
    <property type="match status" value="1"/>
</dbReference>
<dbReference type="InterPro" id="IPR018060">
    <property type="entry name" value="HTH_AraC"/>
</dbReference>
<dbReference type="PANTHER" id="PTHR43280:SF27">
    <property type="entry name" value="TRANSCRIPTIONAL REGULATOR MTLR"/>
    <property type="match status" value="1"/>
</dbReference>
<dbReference type="EMBL" id="RSEJ01000016">
    <property type="protein sequence ID" value="NBI53949.1"/>
    <property type="molecule type" value="Genomic_DNA"/>
</dbReference>
<evidence type="ECO:0000256" key="2">
    <source>
        <dbReference type="ARBA" id="ARBA00023125"/>
    </source>
</evidence>
<dbReference type="Gene3D" id="1.10.10.60">
    <property type="entry name" value="Homeodomain-like"/>
    <property type="match status" value="2"/>
</dbReference>
<evidence type="ECO:0000256" key="1">
    <source>
        <dbReference type="ARBA" id="ARBA00023015"/>
    </source>
</evidence>
<gene>
    <name evidence="5" type="ORF">EIZ48_15450</name>
</gene>
<dbReference type="SUPFAM" id="SSF46689">
    <property type="entry name" value="Homeodomain-like"/>
    <property type="match status" value="2"/>
</dbReference>
<keyword evidence="3" id="KW-0804">Transcription</keyword>
<dbReference type="InterPro" id="IPR009057">
    <property type="entry name" value="Homeodomain-like_sf"/>
</dbReference>
<feature type="domain" description="HTH araC/xylS-type" evidence="4">
    <location>
        <begin position="186"/>
        <end position="284"/>
    </location>
</feature>
<keyword evidence="1" id="KW-0805">Transcription regulation</keyword>
<evidence type="ECO:0000259" key="4">
    <source>
        <dbReference type="PROSITE" id="PS01124"/>
    </source>
</evidence>
<dbReference type="InterPro" id="IPR014710">
    <property type="entry name" value="RmlC-like_jellyroll"/>
</dbReference>
<dbReference type="Pfam" id="PF12833">
    <property type="entry name" value="HTH_18"/>
    <property type="match status" value="1"/>
</dbReference>
<evidence type="ECO:0000313" key="6">
    <source>
        <dbReference type="Proteomes" id="UP000738517"/>
    </source>
</evidence>
<dbReference type="PANTHER" id="PTHR43280">
    <property type="entry name" value="ARAC-FAMILY TRANSCRIPTIONAL REGULATOR"/>
    <property type="match status" value="1"/>
</dbReference>
<dbReference type="RefSeq" id="WP_160653155.1">
    <property type="nucleotide sequence ID" value="NZ_RSEJ01000016.1"/>
</dbReference>
<reference evidence="5 6" key="1">
    <citation type="journal article" date="2017" name="Int. J. Syst. Evol. Microbiol.">
        <title>Photobacterium alginatilyticum sp. nov., a marine bacterium isolated from bottom seawater.</title>
        <authorList>
            <person name="Wang X."/>
            <person name="Wang Y."/>
            <person name="Yang X."/>
            <person name="Sun H."/>
            <person name="Li B."/>
            <person name="Zhang X.H."/>
        </authorList>
    </citation>
    <scope>NUCLEOTIDE SEQUENCE [LARGE SCALE GENOMIC DNA]</scope>
    <source>
        <strain evidence="5 6">P03D4</strain>
    </source>
</reference>
<name>A0ABW9YJD7_9GAMM</name>
<keyword evidence="2" id="KW-0238">DNA-binding</keyword>
<comment type="caution">
    <text evidence="5">The sequence shown here is derived from an EMBL/GenBank/DDBJ whole genome shotgun (WGS) entry which is preliminary data.</text>
</comment>
<dbReference type="Proteomes" id="UP000738517">
    <property type="component" value="Unassembled WGS sequence"/>
</dbReference>
<protein>
    <submittedName>
        <fullName evidence="5">AraC family transcriptional regulator</fullName>
    </submittedName>
</protein>
<dbReference type="Gene3D" id="2.60.120.10">
    <property type="entry name" value="Jelly Rolls"/>
    <property type="match status" value="1"/>
</dbReference>
<dbReference type="SUPFAM" id="SSF51182">
    <property type="entry name" value="RmlC-like cupins"/>
    <property type="match status" value="1"/>
</dbReference>
<proteinExistence type="predicted"/>
<evidence type="ECO:0000313" key="5">
    <source>
        <dbReference type="EMBL" id="NBI53949.1"/>
    </source>
</evidence>
<keyword evidence="6" id="KW-1185">Reference proteome</keyword>